<name>A0AA39Q7M9_9AGAR</name>
<sequence length="235" mass="25441">MASRPIGFPGLFRASGGPRAADSGHMFIPHLTQSNTLYNDPHNASSVSVIDSGDDNVEFGDLDGLKDALARSGSALCQVSVMLYICFEFLRKTRDSSKEHSDFGRGNDATIAYCLGNGICIEYDLDVAVTEQGLSCIQLFGVASPGTSALWFTAHSKLEDSGHYDDSGTSTSRPHSHVTFSAAVRLLTREAQVSDNPTYITTSRTFSEVQMNATRTNLIIMLMAILVKAEAHKMH</sequence>
<keyword evidence="2" id="KW-1185">Reference proteome</keyword>
<evidence type="ECO:0000313" key="2">
    <source>
        <dbReference type="Proteomes" id="UP001175228"/>
    </source>
</evidence>
<accession>A0AA39Q7M9</accession>
<proteinExistence type="predicted"/>
<evidence type="ECO:0000313" key="1">
    <source>
        <dbReference type="EMBL" id="KAK0497105.1"/>
    </source>
</evidence>
<comment type="caution">
    <text evidence="1">The sequence shown here is derived from an EMBL/GenBank/DDBJ whole genome shotgun (WGS) entry which is preliminary data.</text>
</comment>
<organism evidence="1 2">
    <name type="scientific">Armillaria luteobubalina</name>
    <dbReference type="NCBI Taxonomy" id="153913"/>
    <lineage>
        <taxon>Eukaryota</taxon>
        <taxon>Fungi</taxon>
        <taxon>Dikarya</taxon>
        <taxon>Basidiomycota</taxon>
        <taxon>Agaricomycotina</taxon>
        <taxon>Agaricomycetes</taxon>
        <taxon>Agaricomycetidae</taxon>
        <taxon>Agaricales</taxon>
        <taxon>Marasmiineae</taxon>
        <taxon>Physalacriaceae</taxon>
        <taxon>Armillaria</taxon>
    </lineage>
</organism>
<reference evidence="1" key="1">
    <citation type="submission" date="2023-06" db="EMBL/GenBank/DDBJ databases">
        <authorList>
            <consortium name="Lawrence Berkeley National Laboratory"/>
            <person name="Ahrendt S."/>
            <person name="Sahu N."/>
            <person name="Indic B."/>
            <person name="Wong-Bajracharya J."/>
            <person name="Merenyi Z."/>
            <person name="Ke H.-M."/>
            <person name="Monk M."/>
            <person name="Kocsube S."/>
            <person name="Drula E."/>
            <person name="Lipzen A."/>
            <person name="Balint B."/>
            <person name="Henrissat B."/>
            <person name="Andreopoulos B."/>
            <person name="Martin F.M."/>
            <person name="Harder C.B."/>
            <person name="Rigling D."/>
            <person name="Ford K.L."/>
            <person name="Foster G.D."/>
            <person name="Pangilinan J."/>
            <person name="Papanicolaou A."/>
            <person name="Barry K."/>
            <person name="LaButti K."/>
            <person name="Viragh M."/>
            <person name="Koriabine M."/>
            <person name="Yan M."/>
            <person name="Riley R."/>
            <person name="Champramary S."/>
            <person name="Plett K.L."/>
            <person name="Tsai I.J."/>
            <person name="Slot J."/>
            <person name="Sipos G."/>
            <person name="Plett J."/>
            <person name="Nagy L.G."/>
            <person name="Grigoriev I.V."/>
        </authorList>
    </citation>
    <scope>NUCLEOTIDE SEQUENCE</scope>
    <source>
        <strain evidence="1">HWK02</strain>
    </source>
</reference>
<protein>
    <submittedName>
        <fullName evidence="1">Uncharacterized protein</fullName>
    </submittedName>
</protein>
<dbReference type="AlphaFoldDB" id="A0AA39Q7M9"/>
<dbReference type="EMBL" id="JAUEPU010000013">
    <property type="protein sequence ID" value="KAK0497105.1"/>
    <property type="molecule type" value="Genomic_DNA"/>
</dbReference>
<gene>
    <name evidence="1" type="ORF">EDD18DRAFT_1104562</name>
</gene>
<dbReference type="Proteomes" id="UP001175228">
    <property type="component" value="Unassembled WGS sequence"/>
</dbReference>